<dbReference type="EMBL" id="JYON01000028">
    <property type="protein sequence ID" value="KJH70065.1"/>
    <property type="molecule type" value="Genomic_DNA"/>
</dbReference>
<accession>A0A0D8ZMT3</accession>
<protein>
    <submittedName>
        <fullName evidence="3">Membrane protein</fullName>
    </submittedName>
</protein>
<comment type="caution">
    <text evidence="3">The sequence shown here is derived from an EMBL/GenBank/DDBJ whole genome shotgun (WGS) entry which is preliminary data.</text>
</comment>
<feature type="transmembrane region" description="Helical" evidence="1">
    <location>
        <begin position="6"/>
        <end position="34"/>
    </location>
</feature>
<feature type="transmembrane region" description="Helical" evidence="1">
    <location>
        <begin position="147"/>
        <end position="173"/>
    </location>
</feature>
<reference evidence="3 4" key="1">
    <citation type="submission" date="2015-02" db="EMBL/GenBank/DDBJ databases">
        <title>Draft genome of a novel marine cyanobacterium (Chroococcales) isolated from South Atlantic Ocean.</title>
        <authorList>
            <person name="Rigonato J."/>
            <person name="Alvarenga D.O."/>
            <person name="Branco L.H."/>
            <person name="Varani A.M."/>
            <person name="Brandini F.P."/>
            <person name="Fiore M.F."/>
        </authorList>
    </citation>
    <scope>NUCLEOTIDE SEQUENCE [LARGE SCALE GENOMIC DNA]</scope>
    <source>
        <strain evidence="3 4">CENA595</strain>
    </source>
</reference>
<organism evidence="3 4">
    <name type="scientific">Aliterella atlantica CENA595</name>
    <dbReference type="NCBI Taxonomy" id="1618023"/>
    <lineage>
        <taxon>Bacteria</taxon>
        <taxon>Bacillati</taxon>
        <taxon>Cyanobacteriota</taxon>
        <taxon>Cyanophyceae</taxon>
        <taxon>Chroococcidiopsidales</taxon>
        <taxon>Aliterellaceae</taxon>
        <taxon>Aliterella</taxon>
    </lineage>
</organism>
<dbReference type="Pfam" id="PF13548">
    <property type="entry name" value="DUF4126"/>
    <property type="match status" value="1"/>
</dbReference>
<keyword evidence="1" id="KW-0472">Membrane</keyword>
<evidence type="ECO:0000259" key="2">
    <source>
        <dbReference type="Pfam" id="PF13548"/>
    </source>
</evidence>
<dbReference type="Proteomes" id="UP000032452">
    <property type="component" value="Unassembled WGS sequence"/>
</dbReference>
<dbReference type="RefSeq" id="WP_045056490.1">
    <property type="nucleotide sequence ID" value="NZ_CAWMDP010000024.1"/>
</dbReference>
<evidence type="ECO:0000313" key="3">
    <source>
        <dbReference type="EMBL" id="KJH70065.1"/>
    </source>
</evidence>
<feature type="transmembrane region" description="Helical" evidence="1">
    <location>
        <begin position="74"/>
        <end position="95"/>
    </location>
</feature>
<keyword evidence="4" id="KW-1185">Reference proteome</keyword>
<dbReference type="PATRIC" id="fig|1618023.3.peg.2071"/>
<keyword evidence="1" id="KW-0812">Transmembrane</keyword>
<name>A0A0D8ZMT3_9CYAN</name>
<dbReference type="OrthoDB" id="288613at2"/>
<evidence type="ECO:0000313" key="4">
    <source>
        <dbReference type="Proteomes" id="UP000032452"/>
    </source>
</evidence>
<dbReference type="AlphaFoldDB" id="A0A0D8ZMT3"/>
<feature type="transmembrane region" description="Helical" evidence="1">
    <location>
        <begin position="46"/>
        <end position="68"/>
    </location>
</feature>
<feature type="transmembrane region" description="Helical" evidence="1">
    <location>
        <begin position="107"/>
        <end position="127"/>
    </location>
</feature>
<proteinExistence type="predicted"/>
<keyword evidence="1" id="KW-1133">Transmembrane helix</keyword>
<gene>
    <name evidence="3" type="ORF">UH38_20150</name>
</gene>
<evidence type="ECO:0000256" key="1">
    <source>
        <dbReference type="SAM" id="Phobius"/>
    </source>
</evidence>
<feature type="domain" description="DUF4126" evidence="2">
    <location>
        <begin position="7"/>
        <end position="173"/>
    </location>
</feature>
<sequence>MNTLESIIIGLTLSAACGFRIFVPPLVISIAVIFGHLPITSGFEWVGTYPALWAFAIATVVEIGAYYVPVLDNLLDTLATPTALAVGTFVAAAVFPDSDPLLQWTMAAIAGGGTAGILQAVTGITRLSSTALTIGLGNAFIATGESIGAITLSILALVAPAIAIGLVAILLIASLNKFVQTKATSKN</sequence>
<dbReference type="STRING" id="1618023.UH38_20150"/>
<dbReference type="InterPro" id="IPR025196">
    <property type="entry name" value="DUF4126"/>
</dbReference>